<feature type="domain" description="DUF7079" evidence="1">
    <location>
        <begin position="4"/>
        <end position="110"/>
    </location>
</feature>
<comment type="caution">
    <text evidence="2">The sequence shown here is derived from an EMBL/GenBank/DDBJ whole genome shotgun (WGS) entry which is preliminary data.</text>
</comment>
<organism evidence="2 3">
    <name type="scientific">Entotheonella factor</name>
    <dbReference type="NCBI Taxonomy" id="1429438"/>
    <lineage>
        <taxon>Bacteria</taxon>
        <taxon>Pseudomonadati</taxon>
        <taxon>Nitrospinota/Tectimicrobiota group</taxon>
        <taxon>Candidatus Tectimicrobiota</taxon>
        <taxon>Candidatus Entotheonellia</taxon>
        <taxon>Candidatus Entotheonellales</taxon>
        <taxon>Candidatus Entotheonellaceae</taxon>
        <taxon>Candidatus Entotheonella</taxon>
    </lineage>
</organism>
<accession>W4LKY8</accession>
<gene>
    <name evidence="2" type="ORF">ETSY1_20500</name>
</gene>
<dbReference type="Pfam" id="PF23296">
    <property type="entry name" value="DUF7079"/>
    <property type="match status" value="1"/>
</dbReference>
<evidence type="ECO:0000313" key="3">
    <source>
        <dbReference type="Proteomes" id="UP000019141"/>
    </source>
</evidence>
<dbReference type="AlphaFoldDB" id="W4LKY8"/>
<evidence type="ECO:0000259" key="1">
    <source>
        <dbReference type="Pfam" id="PF23296"/>
    </source>
</evidence>
<protein>
    <recommendedName>
        <fullName evidence="1">DUF7079 domain-containing protein</fullName>
    </recommendedName>
</protein>
<dbReference type="EMBL" id="AZHW01000595">
    <property type="protein sequence ID" value="ETW98011.1"/>
    <property type="molecule type" value="Genomic_DNA"/>
</dbReference>
<name>W4LKY8_ENTF1</name>
<dbReference type="PATRIC" id="fig|1429438.4.peg.3981"/>
<evidence type="ECO:0000313" key="2">
    <source>
        <dbReference type="EMBL" id="ETW98011.1"/>
    </source>
</evidence>
<dbReference type="HOGENOM" id="CLU_159426_0_0_7"/>
<keyword evidence="3" id="KW-1185">Reference proteome</keyword>
<reference evidence="2 3" key="1">
    <citation type="journal article" date="2014" name="Nature">
        <title>An environmental bacterial taxon with a large and distinct metabolic repertoire.</title>
        <authorList>
            <person name="Wilson M.C."/>
            <person name="Mori T."/>
            <person name="Ruckert C."/>
            <person name="Uria A.R."/>
            <person name="Helf M.J."/>
            <person name="Takada K."/>
            <person name="Gernert C."/>
            <person name="Steffens U.A."/>
            <person name="Heycke N."/>
            <person name="Schmitt S."/>
            <person name="Rinke C."/>
            <person name="Helfrich E.J."/>
            <person name="Brachmann A.O."/>
            <person name="Gurgui C."/>
            <person name="Wakimoto T."/>
            <person name="Kracht M."/>
            <person name="Crusemann M."/>
            <person name="Hentschel U."/>
            <person name="Abe I."/>
            <person name="Matsunaga S."/>
            <person name="Kalinowski J."/>
            <person name="Takeyama H."/>
            <person name="Piel J."/>
        </authorList>
    </citation>
    <scope>NUCLEOTIDE SEQUENCE [LARGE SCALE GENOMIC DNA]</scope>
    <source>
        <strain evidence="3">TSY1</strain>
    </source>
</reference>
<dbReference type="InterPro" id="IPR055507">
    <property type="entry name" value="DUF7079"/>
</dbReference>
<sequence length="118" mass="13471">MQRSREELWVAMSDLWLDTELSEDRLDEIATVVRDSGLSREELEAVFETELAPFLGLNGLTVAGVWDGFDPDWVCQQARRHSRRSLFARFLAKLGVTTYGARPAWNKVMALAFSREAH</sequence>
<proteinExistence type="predicted"/>
<dbReference type="Proteomes" id="UP000019141">
    <property type="component" value="Unassembled WGS sequence"/>
</dbReference>